<evidence type="ECO:0000313" key="4">
    <source>
        <dbReference type="Proteomes" id="UP000007721"/>
    </source>
</evidence>
<dbReference type="Pfam" id="PF01476">
    <property type="entry name" value="LysM"/>
    <property type="match status" value="1"/>
</dbReference>
<dbReference type="SUPFAM" id="SSF54106">
    <property type="entry name" value="LysM domain"/>
    <property type="match status" value="1"/>
</dbReference>
<evidence type="ECO:0000256" key="1">
    <source>
        <dbReference type="SAM" id="MobiDB-lite"/>
    </source>
</evidence>
<evidence type="ECO:0000259" key="2">
    <source>
        <dbReference type="PROSITE" id="PS51782"/>
    </source>
</evidence>
<evidence type="ECO:0000313" key="3">
    <source>
        <dbReference type="EMBL" id="ACM21012.1"/>
    </source>
</evidence>
<feature type="region of interest" description="Disordered" evidence="1">
    <location>
        <begin position="111"/>
        <end position="167"/>
    </location>
</feature>
<reference evidence="3 4" key="1">
    <citation type="submission" date="2009-01" db="EMBL/GenBank/DDBJ databases">
        <title>Complete sequence of Geobacter sp. FRC-32.</title>
        <authorList>
            <consortium name="US DOE Joint Genome Institute"/>
            <person name="Lucas S."/>
            <person name="Copeland A."/>
            <person name="Lapidus A."/>
            <person name="Glavina del Rio T."/>
            <person name="Dalin E."/>
            <person name="Tice H."/>
            <person name="Bruce D."/>
            <person name="Goodwin L."/>
            <person name="Pitluck S."/>
            <person name="Saunders E."/>
            <person name="Brettin T."/>
            <person name="Detter J.C."/>
            <person name="Han C."/>
            <person name="Larimer F."/>
            <person name="Land M."/>
            <person name="Hauser L."/>
            <person name="Kyrpides N."/>
            <person name="Ovchinnikova G."/>
            <person name="Kostka J."/>
            <person name="Richardson P."/>
        </authorList>
    </citation>
    <scope>NUCLEOTIDE SEQUENCE [LARGE SCALE GENOMIC DNA]</scope>
    <source>
        <strain evidence="4">DSM 22248 / JCM 15807 / FRC-32</strain>
    </source>
</reference>
<dbReference type="eggNOG" id="COG1652">
    <property type="taxonomic scope" value="Bacteria"/>
</dbReference>
<dbReference type="OrthoDB" id="370541at2"/>
<dbReference type="Proteomes" id="UP000007721">
    <property type="component" value="Chromosome"/>
</dbReference>
<dbReference type="STRING" id="316067.Geob_2662"/>
<dbReference type="InterPro" id="IPR018392">
    <property type="entry name" value="LysM"/>
</dbReference>
<keyword evidence="3" id="KW-0449">Lipoprotein</keyword>
<dbReference type="EMBL" id="CP001390">
    <property type="protein sequence ID" value="ACM21012.1"/>
    <property type="molecule type" value="Genomic_DNA"/>
</dbReference>
<dbReference type="KEGG" id="geo:Geob_2662"/>
<organism evidence="3 4">
    <name type="scientific">Geotalea daltonii (strain DSM 22248 / JCM 15807 / FRC-32)</name>
    <name type="common">Geobacter daltonii</name>
    <dbReference type="NCBI Taxonomy" id="316067"/>
    <lineage>
        <taxon>Bacteria</taxon>
        <taxon>Pseudomonadati</taxon>
        <taxon>Thermodesulfobacteriota</taxon>
        <taxon>Desulfuromonadia</taxon>
        <taxon>Geobacterales</taxon>
        <taxon>Geobacteraceae</taxon>
        <taxon>Geotalea</taxon>
    </lineage>
</organism>
<keyword evidence="4" id="KW-1185">Reference proteome</keyword>
<dbReference type="InterPro" id="IPR036779">
    <property type="entry name" value="LysM_dom_sf"/>
</dbReference>
<dbReference type="PANTHER" id="PTHR34700:SF4">
    <property type="entry name" value="PHAGE-LIKE ELEMENT PBSX PROTEIN XKDP"/>
    <property type="match status" value="1"/>
</dbReference>
<dbReference type="PROSITE" id="PS51782">
    <property type="entry name" value="LYSM"/>
    <property type="match status" value="1"/>
</dbReference>
<dbReference type="HOGENOM" id="CLU_1208366_0_0_7"/>
<dbReference type="PANTHER" id="PTHR34700">
    <property type="entry name" value="POTASSIUM BINDING PROTEIN KBP"/>
    <property type="match status" value="1"/>
</dbReference>
<protein>
    <submittedName>
        <fullName evidence="3">Murein/chitin-binding LysM domain lipoprotein</fullName>
    </submittedName>
</protein>
<gene>
    <name evidence="3" type="ordered locus">Geob_2662</name>
</gene>
<dbReference type="Gene3D" id="3.10.350.10">
    <property type="entry name" value="LysM domain"/>
    <property type="match status" value="1"/>
</dbReference>
<dbReference type="PROSITE" id="PS51257">
    <property type="entry name" value="PROKAR_LIPOPROTEIN"/>
    <property type="match status" value="1"/>
</dbReference>
<feature type="compositionally biased region" description="Basic and acidic residues" evidence="1">
    <location>
        <begin position="111"/>
        <end position="161"/>
    </location>
</feature>
<feature type="domain" description="LysM" evidence="2">
    <location>
        <begin position="164"/>
        <end position="215"/>
    </location>
</feature>
<accession>B9M1D0</accession>
<dbReference type="AlphaFoldDB" id="B9M1D0"/>
<sequence length="237" mass="27887">MYRFHLIKYLQTLMLICLFAGCSTPAPVWRQDALSLLERVRIHDGQKILPAEYKSIEDLVLRGDALVRKEEIEAADKLFLLAWSKANLLEKNLLLEKRRLSEEKLRKEQAERLEADRKRAMEEESRKQAEQKIAEEKAARAAETRRLAEKTERTKQTRERQSPAYHTVKRGESLPFIASQPEVYNDRNLWPLLYRANRDQISNPKHLWPGQVLRIPRNPSRDDIAEARKYAQDRPLH</sequence>
<name>B9M1D0_GEODF</name>
<dbReference type="SMART" id="SM00257">
    <property type="entry name" value="LysM"/>
    <property type="match status" value="1"/>
</dbReference>
<dbReference type="InterPro" id="IPR052196">
    <property type="entry name" value="Bact_Kbp"/>
</dbReference>
<proteinExistence type="predicted"/>